<protein>
    <submittedName>
        <fullName evidence="2">CopG family transcriptional regulator</fullName>
    </submittedName>
</protein>
<feature type="compositionally biased region" description="Basic and acidic residues" evidence="1">
    <location>
        <begin position="73"/>
        <end position="84"/>
    </location>
</feature>
<dbReference type="InterPro" id="IPR010985">
    <property type="entry name" value="Ribbon_hlx_hlx"/>
</dbReference>
<proteinExistence type="predicted"/>
<feature type="compositionally biased region" description="Acidic residues" evidence="1">
    <location>
        <begin position="86"/>
        <end position="96"/>
    </location>
</feature>
<evidence type="ECO:0000256" key="1">
    <source>
        <dbReference type="SAM" id="MobiDB-lite"/>
    </source>
</evidence>
<dbReference type="RefSeq" id="WP_229774144.1">
    <property type="nucleotide sequence ID" value="NZ_BMPG01000004.1"/>
</dbReference>
<organism evidence="2 3">
    <name type="scientific">Halocalculus aciditolerans</name>
    <dbReference type="NCBI Taxonomy" id="1383812"/>
    <lineage>
        <taxon>Archaea</taxon>
        <taxon>Methanobacteriati</taxon>
        <taxon>Methanobacteriota</taxon>
        <taxon>Stenosarchaea group</taxon>
        <taxon>Halobacteria</taxon>
        <taxon>Halobacteriales</taxon>
        <taxon>Halobacteriaceae</taxon>
        <taxon>Halocalculus</taxon>
    </lineage>
</organism>
<evidence type="ECO:0000313" key="3">
    <source>
        <dbReference type="Proteomes" id="UP000607197"/>
    </source>
</evidence>
<dbReference type="InterPro" id="IPR013321">
    <property type="entry name" value="Arc_rbn_hlx_hlx"/>
</dbReference>
<keyword evidence="3" id="KW-1185">Reference proteome</keyword>
<dbReference type="GO" id="GO:0006355">
    <property type="term" value="P:regulation of DNA-templated transcription"/>
    <property type="evidence" value="ECO:0007669"/>
    <property type="project" value="InterPro"/>
</dbReference>
<sequence>MSEADSSSNQTTVQIRMPDTVLDDVDATWEELGYTNRSEFIRAVLRDAVKHPEFDRADLKAMLASEVDIQKGRTHSSDEVKAEYGLDGEGESMAEG</sequence>
<comment type="caution">
    <text evidence="2">The sequence shown here is derived from an EMBL/GenBank/DDBJ whole genome shotgun (WGS) entry which is preliminary data.</text>
</comment>
<accession>A0A830FLR8</accession>
<dbReference type="EMBL" id="BMPG01000004">
    <property type="protein sequence ID" value="GGL68210.1"/>
    <property type="molecule type" value="Genomic_DNA"/>
</dbReference>
<reference evidence="2" key="1">
    <citation type="journal article" date="2014" name="Int. J. Syst. Evol. Microbiol.">
        <title>Complete genome sequence of Corynebacterium casei LMG S-19264T (=DSM 44701T), isolated from a smear-ripened cheese.</title>
        <authorList>
            <consortium name="US DOE Joint Genome Institute (JGI-PGF)"/>
            <person name="Walter F."/>
            <person name="Albersmeier A."/>
            <person name="Kalinowski J."/>
            <person name="Ruckert C."/>
        </authorList>
    </citation>
    <scope>NUCLEOTIDE SEQUENCE</scope>
    <source>
        <strain evidence="2">JCM 19596</strain>
    </source>
</reference>
<dbReference type="AlphaFoldDB" id="A0A830FLR8"/>
<evidence type="ECO:0000313" key="2">
    <source>
        <dbReference type="EMBL" id="GGL68210.1"/>
    </source>
</evidence>
<dbReference type="SUPFAM" id="SSF47598">
    <property type="entry name" value="Ribbon-helix-helix"/>
    <property type="match status" value="1"/>
</dbReference>
<reference evidence="2" key="2">
    <citation type="submission" date="2020-09" db="EMBL/GenBank/DDBJ databases">
        <authorList>
            <person name="Sun Q."/>
            <person name="Ohkuma M."/>
        </authorList>
    </citation>
    <scope>NUCLEOTIDE SEQUENCE</scope>
    <source>
        <strain evidence="2">JCM 19596</strain>
    </source>
</reference>
<gene>
    <name evidence="2" type="ORF">GCM10009039_27770</name>
</gene>
<name>A0A830FLR8_9EURY</name>
<dbReference type="CDD" id="cd22231">
    <property type="entry name" value="RHH_NikR_HicB-like"/>
    <property type="match status" value="1"/>
</dbReference>
<dbReference type="Gene3D" id="1.10.1220.10">
    <property type="entry name" value="Met repressor-like"/>
    <property type="match status" value="1"/>
</dbReference>
<feature type="region of interest" description="Disordered" evidence="1">
    <location>
        <begin position="73"/>
        <end position="96"/>
    </location>
</feature>
<dbReference type="Proteomes" id="UP000607197">
    <property type="component" value="Unassembled WGS sequence"/>
</dbReference>